<keyword evidence="2" id="KW-1185">Reference proteome</keyword>
<comment type="caution">
    <text evidence="1">The sequence shown here is derived from an EMBL/GenBank/DDBJ whole genome shotgun (WGS) entry which is preliminary data.</text>
</comment>
<dbReference type="RefSeq" id="WP_096894750.1">
    <property type="nucleotide sequence ID" value="NZ_BAOS01000022.1"/>
</dbReference>
<organism evidence="1 2">
    <name type="scientific">Candidatus Scalindua japonica</name>
    <dbReference type="NCBI Taxonomy" id="1284222"/>
    <lineage>
        <taxon>Bacteria</taxon>
        <taxon>Pseudomonadati</taxon>
        <taxon>Planctomycetota</taxon>
        <taxon>Candidatus Brocadiia</taxon>
        <taxon>Candidatus Brocadiales</taxon>
        <taxon>Candidatus Scalinduaceae</taxon>
        <taxon>Candidatus Scalindua</taxon>
    </lineage>
</organism>
<protein>
    <submittedName>
        <fullName evidence="1">Uncharacterized protein</fullName>
    </submittedName>
</protein>
<reference evidence="2" key="1">
    <citation type="journal article" date="2017" name="Environ. Microbiol. Rep.">
        <title>Genetic Diversity of Marine Anaerobic Ammonium-Oxidizing Bacteria as Revealed by Genomic and Proteomic Analyses of 'Candidatus Scalindua japonica'.</title>
        <authorList>
            <person name="Oshiki M."/>
            <person name="Mizuto K."/>
            <person name="Kimura Z."/>
            <person name="Kindaichi T."/>
            <person name="Satoh H."/>
            <person name="Okabe S."/>
        </authorList>
    </citation>
    <scope>NUCLEOTIDE SEQUENCE [LARGE SCALE GENOMIC DNA]</scope>
    <source>
        <strain evidence="2">husup-a2</strain>
    </source>
</reference>
<name>A0A286TZP7_9BACT</name>
<gene>
    <name evidence="1" type="ORF">SCALIN_C22_0070</name>
</gene>
<dbReference type="EMBL" id="BAOS01000022">
    <property type="protein sequence ID" value="GAX61360.1"/>
    <property type="molecule type" value="Genomic_DNA"/>
</dbReference>
<dbReference type="AlphaFoldDB" id="A0A286TZP7"/>
<sequence>MEKEEIGHASQLPSIECPLRKQGINLHDLKPFKDEQKYIEFLDRKDRELWQNPDAVVNELSGF</sequence>
<evidence type="ECO:0000313" key="1">
    <source>
        <dbReference type="EMBL" id="GAX61360.1"/>
    </source>
</evidence>
<proteinExistence type="predicted"/>
<dbReference type="OrthoDB" id="302976at2"/>
<dbReference type="Proteomes" id="UP000218542">
    <property type="component" value="Unassembled WGS sequence"/>
</dbReference>
<evidence type="ECO:0000313" key="2">
    <source>
        <dbReference type="Proteomes" id="UP000218542"/>
    </source>
</evidence>
<accession>A0A286TZP7</accession>